<evidence type="ECO:0000256" key="19">
    <source>
        <dbReference type="ARBA" id="ARBA00060592"/>
    </source>
</evidence>
<keyword evidence="6" id="KW-0645">Protease</keyword>
<evidence type="ECO:0000256" key="6">
    <source>
        <dbReference type="ARBA" id="ARBA00022670"/>
    </source>
</evidence>
<feature type="region of interest" description="Disordered" evidence="20">
    <location>
        <begin position="388"/>
        <end position="407"/>
    </location>
</feature>
<dbReference type="EMBL" id="FQZT01000009">
    <property type="protein sequence ID" value="SHJ49625.1"/>
    <property type="molecule type" value="Genomic_DNA"/>
</dbReference>
<keyword evidence="16" id="KW-0961">Cell wall biogenesis/degradation</keyword>
<dbReference type="SUPFAM" id="SSF56601">
    <property type="entry name" value="beta-lactamase/transpeptidase-like"/>
    <property type="match status" value="1"/>
</dbReference>
<comment type="catalytic activity">
    <reaction evidence="18">
        <text>[GlcNAc-(1-&gt;4)-Mur2Ac(oyl-L-Ala-gamma-D-Glu-L-Lys-D-Ala-D-Ala)](n)-di-trans,octa-cis-undecaprenyl diphosphate + beta-D-GlcNAc-(1-&gt;4)-Mur2Ac(oyl-L-Ala-gamma-D-Glu-L-Lys-D-Ala-D-Ala)-di-trans,octa-cis-undecaprenyl diphosphate = [GlcNAc-(1-&gt;4)-Mur2Ac(oyl-L-Ala-gamma-D-Glu-L-Lys-D-Ala-D-Ala)](n+1)-di-trans,octa-cis-undecaprenyl diphosphate + di-trans,octa-cis-undecaprenyl diphosphate + H(+)</text>
        <dbReference type="Rhea" id="RHEA:23708"/>
        <dbReference type="Rhea" id="RHEA-COMP:9602"/>
        <dbReference type="Rhea" id="RHEA-COMP:9603"/>
        <dbReference type="ChEBI" id="CHEBI:15378"/>
        <dbReference type="ChEBI" id="CHEBI:58405"/>
        <dbReference type="ChEBI" id="CHEBI:60033"/>
        <dbReference type="ChEBI" id="CHEBI:78435"/>
        <dbReference type="EC" id="2.4.99.28"/>
    </reaction>
</comment>
<dbReference type="EC" id="2.4.99.28" evidence="17"/>
<dbReference type="RefSeq" id="WP_072909071.1">
    <property type="nucleotide sequence ID" value="NZ_FQZT01000009.1"/>
</dbReference>
<dbReference type="InterPro" id="IPR001460">
    <property type="entry name" value="PCN-bd_Tpept"/>
</dbReference>
<dbReference type="Gene3D" id="3.40.710.10">
    <property type="entry name" value="DD-peptidase/beta-lactamase superfamily"/>
    <property type="match status" value="2"/>
</dbReference>
<feature type="domain" description="Glycosyl transferase family 51" evidence="22">
    <location>
        <begin position="56"/>
        <end position="230"/>
    </location>
</feature>
<evidence type="ECO:0000256" key="20">
    <source>
        <dbReference type="SAM" id="MobiDB-lite"/>
    </source>
</evidence>
<keyword evidence="24" id="KW-1185">Reference proteome</keyword>
<evidence type="ECO:0000259" key="21">
    <source>
        <dbReference type="Pfam" id="PF00905"/>
    </source>
</evidence>
<gene>
    <name evidence="23" type="ORF">SAMN02745165_02499</name>
</gene>
<keyword evidence="14" id="KW-0472">Membrane</keyword>
<reference evidence="23 24" key="1">
    <citation type="submission" date="2016-11" db="EMBL/GenBank/DDBJ databases">
        <authorList>
            <person name="Jaros S."/>
            <person name="Januszkiewicz K."/>
            <person name="Wedrychowicz H."/>
        </authorList>
    </citation>
    <scope>NUCLEOTIDE SEQUENCE [LARGE SCALE GENOMIC DNA]</scope>
    <source>
        <strain evidence="23 24">DSM 5091</strain>
    </source>
</reference>
<keyword evidence="11" id="KW-0133">Cell shape</keyword>
<evidence type="ECO:0000256" key="17">
    <source>
        <dbReference type="ARBA" id="ARBA00044770"/>
    </source>
</evidence>
<evidence type="ECO:0000256" key="5">
    <source>
        <dbReference type="ARBA" id="ARBA00022645"/>
    </source>
</evidence>
<dbReference type="GO" id="GO:0008360">
    <property type="term" value="P:regulation of cell shape"/>
    <property type="evidence" value="ECO:0007669"/>
    <property type="project" value="UniProtKB-KW"/>
</dbReference>
<dbReference type="InterPro" id="IPR012338">
    <property type="entry name" value="Beta-lactam/transpept-like"/>
</dbReference>
<evidence type="ECO:0000256" key="8">
    <source>
        <dbReference type="ARBA" id="ARBA00022679"/>
    </source>
</evidence>
<dbReference type="Pfam" id="PF00905">
    <property type="entry name" value="Transpeptidase"/>
    <property type="match status" value="1"/>
</dbReference>
<dbReference type="InterPro" id="IPR001264">
    <property type="entry name" value="Glyco_trans_51"/>
</dbReference>
<dbReference type="GO" id="GO:0016020">
    <property type="term" value="C:membrane"/>
    <property type="evidence" value="ECO:0007669"/>
    <property type="project" value="UniProtKB-SubCell"/>
</dbReference>
<dbReference type="OrthoDB" id="9766909at2"/>
<name>A0A1M6JSA8_MALRU</name>
<evidence type="ECO:0000256" key="15">
    <source>
        <dbReference type="ARBA" id="ARBA00023268"/>
    </source>
</evidence>
<keyword evidence="8" id="KW-0808">Transferase</keyword>
<dbReference type="GO" id="GO:0004180">
    <property type="term" value="F:carboxypeptidase activity"/>
    <property type="evidence" value="ECO:0007669"/>
    <property type="project" value="UniProtKB-KW"/>
</dbReference>
<dbReference type="SUPFAM" id="SSF53955">
    <property type="entry name" value="Lysozyme-like"/>
    <property type="match status" value="1"/>
</dbReference>
<comment type="similarity">
    <text evidence="3">In the C-terminal section; belongs to the transpeptidase family.</text>
</comment>
<comment type="similarity">
    <text evidence="4">In the N-terminal section; belongs to the glycosyltransferase 51 family.</text>
</comment>
<keyword evidence="9" id="KW-0812">Transmembrane</keyword>
<evidence type="ECO:0000256" key="13">
    <source>
        <dbReference type="ARBA" id="ARBA00022989"/>
    </source>
</evidence>
<keyword evidence="13" id="KW-1133">Transmembrane helix</keyword>
<dbReference type="InterPro" id="IPR036950">
    <property type="entry name" value="PBP_transglycosylase"/>
</dbReference>
<evidence type="ECO:0000313" key="24">
    <source>
        <dbReference type="Proteomes" id="UP000184171"/>
    </source>
</evidence>
<keyword evidence="12" id="KW-0573">Peptidoglycan synthesis</keyword>
<dbReference type="PANTHER" id="PTHR32282:SF27">
    <property type="entry name" value="PENICILLIN-BINDING PROTEIN 1A"/>
    <property type="match status" value="1"/>
</dbReference>
<evidence type="ECO:0000256" key="18">
    <source>
        <dbReference type="ARBA" id="ARBA00049902"/>
    </source>
</evidence>
<evidence type="ECO:0000259" key="22">
    <source>
        <dbReference type="Pfam" id="PF00912"/>
    </source>
</evidence>
<dbReference type="GO" id="GO:0071555">
    <property type="term" value="P:cell wall organization"/>
    <property type="evidence" value="ECO:0007669"/>
    <property type="project" value="UniProtKB-KW"/>
</dbReference>
<feature type="domain" description="Penicillin-binding protein transpeptidase" evidence="21">
    <location>
        <begin position="440"/>
        <end position="697"/>
    </location>
</feature>
<keyword evidence="15" id="KW-0511">Multifunctional enzyme</keyword>
<evidence type="ECO:0000256" key="1">
    <source>
        <dbReference type="ARBA" id="ARBA00004370"/>
    </source>
</evidence>
<dbReference type="InterPro" id="IPR023346">
    <property type="entry name" value="Lysozyme-like_dom_sf"/>
</dbReference>
<evidence type="ECO:0000256" key="7">
    <source>
        <dbReference type="ARBA" id="ARBA00022676"/>
    </source>
</evidence>
<evidence type="ECO:0000256" key="14">
    <source>
        <dbReference type="ARBA" id="ARBA00023136"/>
    </source>
</evidence>
<protein>
    <recommendedName>
        <fullName evidence="17">peptidoglycan glycosyltransferase</fullName>
        <ecNumber evidence="17">2.4.99.28</ecNumber>
    </recommendedName>
</protein>
<evidence type="ECO:0000256" key="11">
    <source>
        <dbReference type="ARBA" id="ARBA00022960"/>
    </source>
</evidence>
<comment type="pathway">
    <text evidence="19">Glycan biosynthesis.</text>
</comment>
<dbReference type="PANTHER" id="PTHR32282">
    <property type="entry name" value="BINDING PROTEIN TRANSPEPTIDASE, PUTATIVE-RELATED"/>
    <property type="match status" value="1"/>
</dbReference>
<evidence type="ECO:0000256" key="10">
    <source>
        <dbReference type="ARBA" id="ARBA00022801"/>
    </source>
</evidence>
<evidence type="ECO:0000313" key="23">
    <source>
        <dbReference type="EMBL" id="SHJ49625.1"/>
    </source>
</evidence>
<evidence type="ECO:0000256" key="16">
    <source>
        <dbReference type="ARBA" id="ARBA00023316"/>
    </source>
</evidence>
<dbReference type="Proteomes" id="UP000184171">
    <property type="component" value="Unassembled WGS sequence"/>
</dbReference>
<dbReference type="Gene3D" id="1.10.3810.10">
    <property type="entry name" value="Biosynthetic peptidoglycan transglycosylase-like"/>
    <property type="match status" value="1"/>
</dbReference>
<evidence type="ECO:0000256" key="4">
    <source>
        <dbReference type="ARBA" id="ARBA00007739"/>
    </source>
</evidence>
<dbReference type="GO" id="GO:0009252">
    <property type="term" value="P:peptidoglycan biosynthetic process"/>
    <property type="evidence" value="ECO:0007669"/>
    <property type="project" value="UniProtKB-UniPathway"/>
</dbReference>
<dbReference type="UniPathway" id="UPA00219"/>
<comment type="subcellular location">
    <subcellularLocation>
        <location evidence="1">Membrane</location>
    </subcellularLocation>
</comment>
<keyword evidence="10" id="KW-0378">Hydrolase</keyword>
<accession>A0A1M6JSA8</accession>
<evidence type="ECO:0000256" key="12">
    <source>
        <dbReference type="ARBA" id="ARBA00022984"/>
    </source>
</evidence>
<keyword evidence="7" id="KW-0328">Glycosyltransferase</keyword>
<evidence type="ECO:0000256" key="2">
    <source>
        <dbReference type="ARBA" id="ARBA00004752"/>
    </source>
</evidence>
<evidence type="ECO:0000256" key="3">
    <source>
        <dbReference type="ARBA" id="ARBA00007090"/>
    </source>
</evidence>
<feature type="compositionally biased region" description="Basic and acidic residues" evidence="20">
    <location>
        <begin position="396"/>
        <end position="407"/>
    </location>
</feature>
<dbReference type="InterPro" id="IPR050396">
    <property type="entry name" value="Glycosyltr_51/Transpeptidase"/>
</dbReference>
<dbReference type="GO" id="GO:0008955">
    <property type="term" value="F:peptidoglycan glycosyltransferase activity"/>
    <property type="evidence" value="ECO:0007669"/>
    <property type="project" value="UniProtKB-EC"/>
</dbReference>
<dbReference type="STRING" id="1122189.SAMN02745165_02499"/>
<keyword evidence="5" id="KW-0121">Carboxypeptidase</keyword>
<dbReference type="GO" id="GO:0030288">
    <property type="term" value="C:outer membrane-bounded periplasmic space"/>
    <property type="evidence" value="ECO:0007669"/>
    <property type="project" value="TreeGrafter"/>
</dbReference>
<sequence length="801" mass="89696">MKRFIKYFLLCLVAMPLLGAATLVGAYFYVSATLPKVETLSDYRPPLITRIYADDGTIIAEYSKERRILVPFEKMPKQLVQAFVAAEDASFFKHQGLDFQSILRAALKNVKAGGIAQGGSTITQQVAKKLLLTSERTFTRKFKEAILSLRMEKYLSKEDILYLYLNQIYLGHRAYGVEAAAENYFDKNVEQLTLAECAILAGLPQAPSRYSPYRNYDRAMKRQKYVLERMVKEGFITQVEADAAAAEEVAIKPRLNNLLEVTAYFNEQVRRYLEERFGSDLLYTGGLQVETSINLPMQHVAREAVKENLRNHAKRQGFRAVETVLDEEAQQEFFAEQIETFSDEPLQIGDFAEAIVIGQQGDQILCKLADTTGVISIKESKWAGPLRVVPAEEEASGNRDEDGNRQETKLPLGSVIEVRLVANSTEPWQLSLEQHPIAQGALVAIDPFTGQIKAMVGGYEFSESQFNRATQAKRLPGSAIKPIIYAAALDKGYTPASVILDTPLIYEEKVDTGELEEWKPRNYEEKFYGPTSFRKALAKSRNVVTIKILEDIGINYAANYASKLGIETPMQRDLTMGLGSTAVTPLEMLTAYTVFANGGILVPPTYITRIKDRDGRILESIDPADFSTGMAEDQRLIRKPPRRVISPETAYLITNIMESVVREGTGWRAKAIDRPSAGKTGTTNDLKDAWYVGYIPQLACVSWVGYDQERPLGKSETGSRAAAPAWVDFMKEAVKQYPLANFKVPDSIEFHPVDEKNGLLLAEDDPEAYYEAFAPGTAPTKMSDEDQLKARDFFRLEMDVF</sequence>
<dbReference type="GO" id="GO:0006508">
    <property type="term" value="P:proteolysis"/>
    <property type="evidence" value="ECO:0007669"/>
    <property type="project" value="UniProtKB-KW"/>
</dbReference>
<proteinExistence type="inferred from homology"/>
<organism evidence="23 24">
    <name type="scientific">Malonomonas rubra DSM 5091</name>
    <dbReference type="NCBI Taxonomy" id="1122189"/>
    <lineage>
        <taxon>Bacteria</taxon>
        <taxon>Pseudomonadati</taxon>
        <taxon>Thermodesulfobacteriota</taxon>
        <taxon>Desulfuromonadia</taxon>
        <taxon>Desulfuromonadales</taxon>
        <taxon>Geopsychrobacteraceae</taxon>
        <taxon>Malonomonas</taxon>
    </lineage>
</organism>
<dbReference type="AlphaFoldDB" id="A0A1M6JSA8"/>
<dbReference type="GO" id="GO:0008658">
    <property type="term" value="F:penicillin binding"/>
    <property type="evidence" value="ECO:0007669"/>
    <property type="project" value="InterPro"/>
</dbReference>
<dbReference type="NCBIfam" id="TIGR02074">
    <property type="entry name" value="PBP_1a_fam"/>
    <property type="match status" value="1"/>
</dbReference>
<dbReference type="Pfam" id="PF00912">
    <property type="entry name" value="Transgly"/>
    <property type="match status" value="1"/>
</dbReference>
<evidence type="ECO:0000256" key="9">
    <source>
        <dbReference type="ARBA" id="ARBA00022692"/>
    </source>
</evidence>
<comment type="pathway">
    <text evidence="2">Cell wall biogenesis; peptidoglycan biosynthesis.</text>
</comment>
<dbReference type="FunFam" id="1.10.3810.10:FF:000003">
    <property type="entry name" value="Penicillin-binding protein 1a"/>
    <property type="match status" value="1"/>
</dbReference>